<evidence type="ECO:0000256" key="1">
    <source>
        <dbReference type="SAM" id="Coils"/>
    </source>
</evidence>
<dbReference type="Proteomes" id="UP001144372">
    <property type="component" value="Unassembled WGS sequence"/>
</dbReference>
<dbReference type="PANTHER" id="PTHR35794:SF2">
    <property type="entry name" value="CELL DIVISION PROTEIN DIVIVA"/>
    <property type="match status" value="1"/>
</dbReference>
<dbReference type="Pfam" id="PF05103">
    <property type="entry name" value="DivIVA"/>
    <property type="match status" value="1"/>
</dbReference>
<reference evidence="2" key="1">
    <citation type="submission" date="2022-12" db="EMBL/GenBank/DDBJ databases">
        <title>Reference genome sequencing for broad-spectrum identification of bacterial and archaeal isolates by mass spectrometry.</title>
        <authorList>
            <person name="Sekiguchi Y."/>
            <person name="Tourlousse D.M."/>
        </authorList>
    </citation>
    <scope>NUCLEOTIDE SEQUENCE</scope>
    <source>
        <strain evidence="2">ASRB1</strain>
    </source>
</reference>
<feature type="coiled-coil region" evidence="1">
    <location>
        <begin position="29"/>
        <end position="131"/>
    </location>
</feature>
<evidence type="ECO:0000313" key="3">
    <source>
        <dbReference type="Proteomes" id="UP001144372"/>
    </source>
</evidence>
<protein>
    <submittedName>
        <fullName evidence="2">Septum formation initiator</fullName>
    </submittedName>
</protein>
<dbReference type="RefSeq" id="WP_281794199.1">
    <property type="nucleotide sequence ID" value="NZ_BSDR01000001.1"/>
</dbReference>
<dbReference type="PANTHER" id="PTHR35794">
    <property type="entry name" value="CELL DIVISION PROTEIN DIVIVA"/>
    <property type="match status" value="1"/>
</dbReference>
<dbReference type="EMBL" id="BSDR01000001">
    <property type="protein sequence ID" value="GLI34794.1"/>
    <property type="molecule type" value="Genomic_DNA"/>
</dbReference>
<evidence type="ECO:0000313" key="2">
    <source>
        <dbReference type="EMBL" id="GLI34794.1"/>
    </source>
</evidence>
<dbReference type="AlphaFoldDB" id="A0A9W6D4M0"/>
<sequence length="164" mass="19511">MGWNAVEIQHRRFRMRWMGLDPHEVEMFAQQMAEELQIQKRDNASLRKDLQEREEELKEYKQREKTIRNVLMSVHKSAEQIKENAEKEAKLIVAQAELNAENILRGANQRLTQLHEEIGELKRHRLQLESKLRSVLESYQQLLDLEKEDAKEDEQPAKVTLLSR</sequence>
<comment type="caution">
    <text evidence="2">The sequence shown here is derived from an EMBL/GenBank/DDBJ whole genome shotgun (WGS) entry which is preliminary data.</text>
</comment>
<proteinExistence type="predicted"/>
<accession>A0A9W6D4M0</accession>
<organism evidence="2 3">
    <name type="scientific">Desulforhabdus amnigena</name>
    <dbReference type="NCBI Taxonomy" id="40218"/>
    <lineage>
        <taxon>Bacteria</taxon>
        <taxon>Pseudomonadati</taxon>
        <taxon>Thermodesulfobacteriota</taxon>
        <taxon>Syntrophobacteria</taxon>
        <taxon>Syntrophobacterales</taxon>
        <taxon>Syntrophobacteraceae</taxon>
        <taxon>Desulforhabdus</taxon>
    </lineage>
</organism>
<keyword evidence="1" id="KW-0175">Coiled coil</keyword>
<dbReference type="Gene3D" id="6.10.250.660">
    <property type="match status" value="1"/>
</dbReference>
<keyword evidence="3" id="KW-1185">Reference proteome</keyword>
<dbReference type="InterPro" id="IPR007793">
    <property type="entry name" value="DivIVA_fam"/>
</dbReference>
<gene>
    <name evidence="2" type="ORF">DAMNIGENAA_22270</name>
</gene>
<name>A0A9W6D4M0_9BACT</name>